<evidence type="ECO:0000256" key="11">
    <source>
        <dbReference type="SAM" id="Phobius"/>
    </source>
</evidence>
<proteinExistence type="inferred from homology"/>
<comment type="subcellular location">
    <subcellularLocation>
        <location evidence="1">Endoplasmic reticulum membrane</location>
        <topology evidence="1">Single-pass type IV membrane protein</topology>
    </subcellularLocation>
</comment>
<keyword evidence="6" id="KW-0931">ER-Golgi transport</keyword>
<evidence type="ECO:0000256" key="7">
    <source>
        <dbReference type="ARBA" id="ARBA00022927"/>
    </source>
</evidence>
<evidence type="ECO:0000256" key="2">
    <source>
        <dbReference type="ARBA" id="ARBA00007891"/>
    </source>
</evidence>
<reference evidence="12" key="1">
    <citation type="submission" date="2023-03" db="EMBL/GenBank/DDBJ databases">
        <title>Massive genome expansion in bonnet fungi (Mycena s.s.) driven by repeated elements and novel gene families across ecological guilds.</title>
        <authorList>
            <consortium name="Lawrence Berkeley National Laboratory"/>
            <person name="Harder C.B."/>
            <person name="Miyauchi S."/>
            <person name="Viragh M."/>
            <person name="Kuo A."/>
            <person name="Thoen E."/>
            <person name="Andreopoulos B."/>
            <person name="Lu D."/>
            <person name="Skrede I."/>
            <person name="Drula E."/>
            <person name="Henrissat B."/>
            <person name="Morin E."/>
            <person name="Kohler A."/>
            <person name="Barry K."/>
            <person name="LaButti K."/>
            <person name="Morin E."/>
            <person name="Salamov A."/>
            <person name="Lipzen A."/>
            <person name="Mereny Z."/>
            <person name="Hegedus B."/>
            <person name="Baldrian P."/>
            <person name="Stursova M."/>
            <person name="Weitz H."/>
            <person name="Taylor A."/>
            <person name="Grigoriev I.V."/>
            <person name="Nagy L.G."/>
            <person name="Martin F."/>
            <person name="Kauserud H."/>
        </authorList>
    </citation>
    <scope>NUCLEOTIDE SEQUENCE</scope>
    <source>
        <strain evidence="12">9284</strain>
    </source>
</reference>
<dbReference type="GO" id="GO:0031201">
    <property type="term" value="C:SNARE complex"/>
    <property type="evidence" value="ECO:0007669"/>
    <property type="project" value="TreeGrafter"/>
</dbReference>
<evidence type="ECO:0000256" key="1">
    <source>
        <dbReference type="ARBA" id="ARBA00004163"/>
    </source>
</evidence>
<keyword evidence="13" id="KW-1185">Reference proteome</keyword>
<feature type="compositionally biased region" description="Pro residues" evidence="10">
    <location>
        <begin position="94"/>
        <end position="104"/>
    </location>
</feature>
<evidence type="ECO:0000256" key="6">
    <source>
        <dbReference type="ARBA" id="ARBA00022892"/>
    </source>
</evidence>
<dbReference type="GO" id="GO:0015031">
    <property type="term" value="P:protein transport"/>
    <property type="evidence" value="ECO:0007669"/>
    <property type="project" value="UniProtKB-KW"/>
</dbReference>
<dbReference type="Pfam" id="PF09753">
    <property type="entry name" value="Use1"/>
    <property type="match status" value="1"/>
</dbReference>
<feature type="transmembrane region" description="Helical" evidence="11">
    <location>
        <begin position="239"/>
        <end position="258"/>
    </location>
</feature>
<dbReference type="GO" id="GO:0005484">
    <property type="term" value="F:SNAP receptor activity"/>
    <property type="evidence" value="ECO:0007669"/>
    <property type="project" value="TreeGrafter"/>
</dbReference>
<dbReference type="InterPro" id="IPR019150">
    <property type="entry name" value="Vesicle_transport_protein_Use1"/>
</dbReference>
<evidence type="ECO:0000256" key="10">
    <source>
        <dbReference type="SAM" id="MobiDB-lite"/>
    </source>
</evidence>
<dbReference type="PANTHER" id="PTHR13050">
    <property type="entry name" value="USE1-LIKE PROTEIN"/>
    <property type="match status" value="1"/>
</dbReference>
<keyword evidence="4 11" id="KW-0812">Transmembrane</keyword>
<evidence type="ECO:0000313" key="13">
    <source>
        <dbReference type="Proteomes" id="UP001221142"/>
    </source>
</evidence>
<evidence type="ECO:0000256" key="8">
    <source>
        <dbReference type="ARBA" id="ARBA00022989"/>
    </source>
</evidence>
<dbReference type="GO" id="GO:0005789">
    <property type="term" value="C:endoplasmic reticulum membrane"/>
    <property type="evidence" value="ECO:0007669"/>
    <property type="project" value="UniProtKB-SubCell"/>
</dbReference>
<evidence type="ECO:0000313" key="12">
    <source>
        <dbReference type="EMBL" id="KAJ7628571.1"/>
    </source>
</evidence>
<accession>A0AAD7BRH9</accession>
<feature type="region of interest" description="Disordered" evidence="10">
    <location>
        <begin position="82"/>
        <end position="121"/>
    </location>
</feature>
<keyword evidence="7" id="KW-0653">Protein transport</keyword>
<organism evidence="12 13">
    <name type="scientific">Roridomyces roridus</name>
    <dbReference type="NCBI Taxonomy" id="1738132"/>
    <lineage>
        <taxon>Eukaryota</taxon>
        <taxon>Fungi</taxon>
        <taxon>Dikarya</taxon>
        <taxon>Basidiomycota</taxon>
        <taxon>Agaricomycotina</taxon>
        <taxon>Agaricomycetes</taxon>
        <taxon>Agaricomycetidae</taxon>
        <taxon>Agaricales</taxon>
        <taxon>Marasmiineae</taxon>
        <taxon>Mycenaceae</taxon>
        <taxon>Roridomyces</taxon>
    </lineage>
</organism>
<name>A0AAD7BRH9_9AGAR</name>
<keyword evidence="3" id="KW-0813">Transport</keyword>
<evidence type="ECO:0000256" key="3">
    <source>
        <dbReference type="ARBA" id="ARBA00022448"/>
    </source>
</evidence>
<evidence type="ECO:0000256" key="4">
    <source>
        <dbReference type="ARBA" id="ARBA00022692"/>
    </source>
</evidence>
<dbReference type="PANTHER" id="PTHR13050:SF7">
    <property type="entry name" value="VESICLE TRANSPORT PROTEIN USE1"/>
    <property type="match status" value="1"/>
</dbReference>
<keyword evidence="5" id="KW-0256">Endoplasmic reticulum</keyword>
<dbReference type="GO" id="GO:0006890">
    <property type="term" value="P:retrograde vesicle-mediated transport, Golgi to endoplasmic reticulum"/>
    <property type="evidence" value="ECO:0007669"/>
    <property type="project" value="TreeGrafter"/>
</dbReference>
<dbReference type="Proteomes" id="UP001221142">
    <property type="component" value="Unassembled WGS sequence"/>
</dbReference>
<sequence length="261" mass="29692">MTTNDHDEINLRRLIRRLDKSSSESEWTWITVQSTLQKVKFARKLLNNVQLEDVDPTPESVQRYNDFKAKLDRIDALLQDLDKKNAPKRTRPEPILPSIPLPPDEPQEQTPIPDQPPLPADNLLLSESDVALSSSVSPPLTTTLLPTSFPSAATKSTTTAVEPRLLQHSTARQRDMSEQMELMARQLKLNSLHFAELLEKDRQVVEETDKKLEENYGFMQKIRVGTRDLRGKTGSTTCLSLLIVLFVTLVFLFMVSLVRFT</sequence>
<dbReference type="EMBL" id="JARKIF010000010">
    <property type="protein sequence ID" value="KAJ7628571.1"/>
    <property type="molecule type" value="Genomic_DNA"/>
</dbReference>
<dbReference type="AlphaFoldDB" id="A0AAD7BRH9"/>
<comment type="caution">
    <text evidence="12">The sequence shown here is derived from an EMBL/GenBank/DDBJ whole genome shotgun (WGS) entry which is preliminary data.</text>
</comment>
<protein>
    <submittedName>
        <fullName evidence="12">Uncharacterized protein</fullName>
    </submittedName>
</protein>
<keyword evidence="9 11" id="KW-0472">Membrane</keyword>
<comment type="similarity">
    <text evidence="2">Belongs to the USE1 family.</text>
</comment>
<gene>
    <name evidence="12" type="ORF">FB45DRAFT_918662</name>
</gene>
<evidence type="ECO:0000256" key="9">
    <source>
        <dbReference type="ARBA" id="ARBA00023136"/>
    </source>
</evidence>
<evidence type="ECO:0000256" key="5">
    <source>
        <dbReference type="ARBA" id="ARBA00022824"/>
    </source>
</evidence>
<keyword evidence="8 11" id="KW-1133">Transmembrane helix</keyword>